<keyword evidence="1" id="KW-1133">Transmembrane helix</keyword>
<dbReference type="STRING" id="1618566.UR35_C0008G0024"/>
<protein>
    <submittedName>
        <fullName evidence="2">Uncharacterized protein</fullName>
    </submittedName>
</protein>
<comment type="caution">
    <text evidence="2">The sequence shown here is derived from an EMBL/GenBank/DDBJ whole genome shotgun (WGS) entry which is preliminary data.</text>
</comment>
<evidence type="ECO:0000256" key="1">
    <source>
        <dbReference type="SAM" id="Phobius"/>
    </source>
</evidence>
<dbReference type="AlphaFoldDB" id="A0A0F9ZK26"/>
<reference evidence="2 3" key="1">
    <citation type="journal article" date="2015" name="Nature">
        <title>rRNA introns, odd ribosomes, and small enigmatic genomes across a large radiation of phyla.</title>
        <authorList>
            <person name="Brown C.T."/>
            <person name="Hug L.A."/>
            <person name="Thomas B.C."/>
            <person name="Sharon I."/>
            <person name="Castelle C.J."/>
            <person name="Singh A."/>
            <person name="Wilkins M.J."/>
            <person name="Williams K.H."/>
            <person name="Banfield J.F."/>
        </authorList>
    </citation>
    <scope>NUCLEOTIDE SEQUENCE [LARGE SCALE GENOMIC DNA]</scope>
</reference>
<organism evidence="2 3">
    <name type="scientific">Candidatus Woesebacteria bacterium GW2011_GWB1_33_22</name>
    <dbReference type="NCBI Taxonomy" id="1618566"/>
    <lineage>
        <taxon>Bacteria</taxon>
        <taxon>Candidatus Woeseibacteriota</taxon>
    </lineage>
</organism>
<accession>A0A0F9ZK26</accession>
<evidence type="ECO:0000313" key="2">
    <source>
        <dbReference type="EMBL" id="KKP44479.1"/>
    </source>
</evidence>
<keyword evidence="1" id="KW-0812">Transmembrane</keyword>
<proteinExistence type="predicted"/>
<keyword evidence="1" id="KW-0472">Membrane</keyword>
<feature type="transmembrane region" description="Helical" evidence="1">
    <location>
        <begin position="12"/>
        <end position="33"/>
    </location>
</feature>
<gene>
    <name evidence="2" type="ORF">UR35_C0008G0024</name>
</gene>
<name>A0A0F9ZK26_9BACT</name>
<feature type="transmembrane region" description="Helical" evidence="1">
    <location>
        <begin position="279"/>
        <end position="298"/>
    </location>
</feature>
<dbReference type="EMBL" id="LBOW01000008">
    <property type="protein sequence ID" value="KKP44479.1"/>
    <property type="molecule type" value="Genomic_DNA"/>
</dbReference>
<dbReference type="Proteomes" id="UP000034778">
    <property type="component" value="Unassembled WGS sequence"/>
</dbReference>
<sequence>MIGYRLQVTGDRLKLILVSVLFFLFTITCILLPRKIYAQAINLSISPPLFELMIQPNKQVKQIFTITNLGGDSIITPSLVYFEPSDETGNVNLTENQVADWVIYNQSPFNLKGQEKFDFEVLFSPPSDTEEIDHLLTLVFETNEPVDLLGQNSATYTSRIGANILLTISKDGSPKKSAEIIEFSAPKIIDSLYPIRYALKLANNGNSFWKPSGKITTKDEVLTLAPQNILSGYSRNINCIDNETLINCKLKKKFSIGKIVSKLEFTIDEEAKVYTLETITYSLPLTYLSLIVVLLLVWRKVKR</sequence>
<evidence type="ECO:0000313" key="3">
    <source>
        <dbReference type="Proteomes" id="UP000034778"/>
    </source>
</evidence>